<dbReference type="AlphaFoldDB" id="A0A7G2CLZ4"/>
<sequence>MFKETIYATFYRRNEAAEEEVRSARSNKSNPGYTTWPHDEGKEEMNPSLLRPPSTIVHCLQGVSRSASVVLIYFMQTYSKFLSTVRQFEIQNNVSIQTDKSQLVSYAGLLEAVQALRPVVRPNVCFAVEMLALWKRWIEEGGEVA</sequence>
<gene>
    <name evidence="3" type="ORF">ADEAN_000708200</name>
</gene>
<keyword evidence="4" id="KW-1185">Reference proteome</keyword>
<dbReference type="PROSITE" id="PS50056">
    <property type="entry name" value="TYR_PHOSPHATASE_2"/>
    <property type="match status" value="1"/>
</dbReference>
<organism evidence="3 4">
    <name type="scientific">Angomonas deanei</name>
    <dbReference type="NCBI Taxonomy" id="59799"/>
    <lineage>
        <taxon>Eukaryota</taxon>
        <taxon>Discoba</taxon>
        <taxon>Euglenozoa</taxon>
        <taxon>Kinetoplastea</taxon>
        <taxon>Metakinetoplastina</taxon>
        <taxon>Trypanosomatida</taxon>
        <taxon>Trypanosomatidae</taxon>
        <taxon>Strigomonadinae</taxon>
        <taxon>Angomonas</taxon>
    </lineage>
</organism>
<proteinExistence type="predicted"/>
<dbReference type="InterPro" id="IPR000387">
    <property type="entry name" value="Tyr_Pase_dom"/>
</dbReference>
<dbReference type="EMBL" id="LR877158">
    <property type="protein sequence ID" value="CAD2219573.1"/>
    <property type="molecule type" value="Genomic_DNA"/>
</dbReference>
<evidence type="ECO:0000313" key="3">
    <source>
        <dbReference type="EMBL" id="CAD2219573.1"/>
    </source>
</evidence>
<dbReference type="InterPro" id="IPR029021">
    <property type="entry name" value="Prot-tyrosine_phosphatase-like"/>
</dbReference>
<dbReference type="InterPro" id="IPR016130">
    <property type="entry name" value="Tyr_Pase_AS"/>
</dbReference>
<dbReference type="Gene3D" id="3.90.190.10">
    <property type="entry name" value="Protein tyrosine phosphatase superfamily"/>
    <property type="match status" value="1"/>
</dbReference>
<feature type="domain" description="Tyrosine specific protein phosphatases" evidence="2">
    <location>
        <begin position="18"/>
        <end position="103"/>
    </location>
</feature>
<dbReference type="PROSITE" id="PS00383">
    <property type="entry name" value="TYR_PHOSPHATASE_1"/>
    <property type="match status" value="1"/>
</dbReference>
<protein>
    <submittedName>
        <fullName evidence="3">Dual specificity phosphatase, catalytic domain containing protein, putative</fullName>
    </submittedName>
</protein>
<evidence type="ECO:0000256" key="1">
    <source>
        <dbReference type="SAM" id="MobiDB-lite"/>
    </source>
</evidence>
<dbReference type="Proteomes" id="UP000515908">
    <property type="component" value="Chromosome 14"/>
</dbReference>
<reference evidence="3 4" key="1">
    <citation type="submission" date="2020-08" db="EMBL/GenBank/DDBJ databases">
        <authorList>
            <person name="Newling K."/>
            <person name="Davey J."/>
            <person name="Forrester S."/>
        </authorList>
    </citation>
    <scope>NUCLEOTIDE SEQUENCE [LARGE SCALE GENOMIC DNA]</scope>
    <source>
        <strain evidence="4">Crithidia deanei Carvalho (ATCC PRA-265)</strain>
    </source>
</reference>
<accession>A0A7G2CLZ4</accession>
<evidence type="ECO:0000259" key="2">
    <source>
        <dbReference type="PROSITE" id="PS50056"/>
    </source>
</evidence>
<feature type="region of interest" description="Disordered" evidence="1">
    <location>
        <begin position="18"/>
        <end position="47"/>
    </location>
</feature>
<evidence type="ECO:0000313" key="4">
    <source>
        <dbReference type="Proteomes" id="UP000515908"/>
    </source>
</evidence>
<dbReference type="SUPFAM" id="SSF52799">
    <property type="entry name" value="(Phosphotyrosine protein) phosphatases II"/>
    <property type="match status" value="1"/>
</dbReference>
<dbReference type="VEuPathDB" id="TriTrypDB:ADEAN_000708200"/>
<name>A0A7G2CLZ4_9TRYP</name>